<name>A0A200QRW5_MACCD</name>
<feature type="repeat" description="PPR" evidence="3">
    <location>
        <begin position="348"/>
        <end position="382"/>
    </location>
</feature>
<feature type="repeat" description="PPR" evidence="3">
    <location>
        <begin position="189"/>
        <end position="223"/>
    </location>
</feature>
<dbReference type="Pfam" id="PF13041">
    <property type="entry name" value="PPR_2"/>
    <property type="match status" value="6"/>
</dbReference>
<feature type="repeat" description="PPR" evidence="3">
    <location>
        <begin position="224"/>
        <end position="258"/>
    </location>
</feature>
<feature type="repeat" description="PPR" evidence="3">
    <location>
        <begin position="802"/>
        <end position="836"/>
    </location>
</feature>
<dbReference type="InParanoid" id="A0A200QRW5"/>
<feature type="repeat" description="PPR" evidence="3">
    <location>
        <begin position="663"/>
        <end position="697"/>
    </location>
</feature>
<dbReference type="FunCoup" id="A0A200QRW5">
    <property type="interactions" value="1502"/>
</dbReference>
<dbReference type="InterPro" id="IPR011990">
    <property type="entry name" value="TPR-like_helical_dom_sf"/>
</dbReference>
<proteinExistence type="inferred from homology"/>
<dbReference type="PROSITE" id="PS51375">
    <property type="entry name" value="PPR"/>
    <property type="match status" value="16"/>
</dbReference>
<comment type="similarity">
    <text evidence="1">Belongs to the PPR family. P subfamily.</text>
</comment>
<dbReference type="STRING" id="56857.A0A200QRW5"/>
<keyword evidence="2" id="KW-0677">Repeat</keyword>
<dbReference type="Gene3D" id="1.25.40.10">
    <property type="entry name" value="Tetratricopeptide repeat domain"/>
    <property type="match status" value="6"/>
</dbReference>
<feature type="region of interest" description="Disordered" evidence="4">
    <location>
        <begin position="1007"/>
        <end position="1032"/>
    </location>
</feature>
<sequence>MMLPGCSSGELGHDNFHNSVQNPISFPCKLQTLHSLRDSLVFPRDNKARVFLGFRLHDHNRRELHVNSLHSVPPDSENKDNFSKSLIPYAGNQSPRSGNKVIELKCHATTVLPPRRTFNNNGKKQKYGGSLPSILHALETEDDMEKTLNSWVGKLSPKEQTVILKEQRNWGRVLSVFRWMKSQKDYIPNVIHYNVVLRVLGRAQKWDELRLCWIDMARDGIFPTNNTYGMLIDVYAKAGLVNEALLWLKHMRQRSVFPDEVTMTTVVRVLKEAGEFDRADKLFKDWCVGRVELDDLDMETTDDSRSGLGLFSPKHFLSTELFKAGGRIPPSKIVSPTDMENSIHKPRLAATYNTLIDMYGKAGRLKDASYAFAEMLKSGVAPDTFTFNTMIFTCGTHGHLLEAETLLSKMEERGIRPDTKTYNIFLSLYAKTGNVDASLVWYRKIREVGLFPDKVTHRAILRILCEENRVSEVEAVIEEMEKFSIHIDQHSLPVVIRMYIGERLLDKTKILLEKCQLDGGISSKTYAAIIDAYADNGLSTDAEAVFYRKRDLVADKKDVVEYNVMIKAYGKSKLYDKALSLFKSMRSNGTWPDECTYNSLIQMLSGGDLVDPARDLLVEMQEAGFKPRCATFSAVIASNTRLGRVSDAVDVYGEMTKAGVEPNEVVFGSLINGFAEAGRLEEALHYFRTMEKFGISANQIVLTSLIKAYGKVGSLEGAKELYRKMKDVEGGPDIVASNSMINLYAELGMVSEAKLIFDKLRENGRADGVTFATMMYLYKNMGMLDEAIDVAQEMQDSGLLRDCASFNTVMASYATNGQLRECGELLNQMVTRKILPDFGTFKVMLTVLKKGGFPSEAVTQLESCYREGKPYARQAIITSVFSVLGLHAYALESCDVLTKAEVGLDSHAYNVAIYAYGSFGEVNKALNIFMKMQDEELEPDLVTYINLVGCYGKAGMVEGVKRIHSQLKYGEIEPNESLFEAVIDAYRNVNRRDLAELVTQEMKFAFDAQEQTGSENEEYPEDLSMPFDPEDP</sequence>
<evidence type="ECO:0000256" key="2">
    <source>
        <dbReference type="ARBA" id="ARBA00022737"/>
    </source>
</evidence>
<gene>
    <name evidence="5" type="ORF">BVC80_757g4</name>
</gene>
<dbReference type="SUPFAM" id="SSF81901">
    <property type="entry name" value="HCP-like"/>
    <property type="match status" value="1"/>
</dbReference>
<evidence type="ECO:0000313" key="6">
    <source>
        <dbReference type="Proteomes" id="UP000195402"/>
    </source>
</evidence>
<dbReference type="AlphaFoldDB" id="A0A200QRW5"/>
<feature type="repeat" description="PPR" evidence="3">
    <location>
        <begin position="558"/>
        <end position="592"/>
    </location>
</feature>
<feature type="repeat" description="PPR" evidence="3">
    <location>
        <begin position="940"/>
        <end position="974"/>
    </location>
</feature>
<dbReference type="NCBIfam" id="TIGR00756">
    <property type="entry name" value="PPR"/>
    <property type="match status" value="13"/>
</dbReference>
<evidence type="ECO:0000313" key="5">
    <source>
        <dbReference type="EMBL" id="OVA13190.1"/>
    </source>
</evidence>
<protein>
    <submittedName>
        <fullName evidence="5">Pentatricopeptide repeat</fullName>
    </submittedName>
</protein>
<accession>A0A200QRW5</accession>
<dbReference type="InterPro" id="IPR002885">
    <property type="entry name" value="PPR_rpt"/>
</dbReference>
<evidence type="ECO:0000256" key="4">
    <source>
        <dbReference type="SAM" id="MobiDB-lite"/>
    </source>
</evidence>
<feature type="repeat" description="PPR" evidence="3">
    <location>
        <begin position="767"/>
        <end position="801"/>
    </location>
</feature>
<feature type="repeat" description="PPR" evidence="3">
    <location>
        <begin position="593"/>
        <end position="627"/>
    </location>
</feature>
<comment type="caution">
    <text evidence="5">The sequence shown here is derived from an EMBL/GenBank/DDBJ whole genome shotgun (WGS) entry which is preliminary data.</text>
</comment>
<reference evidence="5 6" key="1">
    <citation type="journal article" date="2017" name="Mol. Plant">
        <title>The Genome of Medicinal Plant Macleaya cordata Provides New Insights into Benzylisoquinoline Alkaloids Metabolism.</title>
        <authorList>
            <person name="Liu X."/>
            <person name="Liu Y."/>
            <person name="Huang P."/>
            <person name="Ma Y."/>
            <person name="Qing Z."/>
            <person name="Tang Q."/>
            <person name="Cao H."/>
            <person name="Cheng P."/>
            <person name="Zheng Y."/>
            <person name="Yuan Z."/>
            <person name="Zhou Y."/>
            <person name="Liu J."/>
            <person name="Tang Z."/>
            <person name="Zhuo Y."/>
            <person name="Zhang Y."/>
            <person name="Yu L."/>
            <person name="Huang J."/>
            <person name="Yang P."/>
            <person name="Peng Q."/>
            <person name="Zhang J."/>
            <person name="Jiang W."/>
            <person name="Zhang Z."/>
            <person name="Lin K."/>
            <person name="Ro D.K."/>
            <person name="Chen X."/>
            <person name="Xiong X."/>
            <person name="Shang Y."/>
            <person name="Huang S."/>
            <person name="Zeng J."/>
        </authorList>
    </citation>
    <scope>NUCLEOTIDE SEQUENCE [LARGE SCALE GENOMIC DNA]</scope>
    <source>
        <strain evidence="6">cv. BLH2017</strain>
        <tissue evidence="5">Root</tissue>
    </source>
</reference>
<feature type="repeat" description="PPR" evidence="3">
    <location>
        <begin position="418"/>
        <end position="452"/>
    </location>
</feature>
<dbReference type="OrthoDB" id="185373at2759"/>
<feature type="repeat" description="PPR" evidence="3">
    <location>
        <begin position="733"/>
        <end position="763"/>
    </location>
</feature>
<evidence type="ECO:0000256" key="3">
    <source>
        <dbReference type="PROSITE-ProRule" id="PRU00708"/>
    </source>
</evidence>
<dbReference type="PANTHER" id="PTHR47447">
    <property type="entry name" value="OS03G0856100 PROTEIN"/>
    <property type="match status" value="1"/>
</dbReference>
<dbReference type="Pfam" id="PF01535">
    <property type="entry name" value="PPR"/>
    <property type="match status" value="4"/>
</dbReference>
<dbReference type="OMA" id="LPVVMKM"/>
<feature type="repeat" description="PPR" evidence="3">
    <location>
        <begin position="698"/>
        <end position="732"/>
    </location>
</feature>
<evidence type="ECO:0000256" key="1">
    <source>
        <dbReference type="ARBA" id="ARBA00007626"/>
    </source>
</evidence>
<organism evidence="5 6">
    <name type="scientific">Macleaya cordata</name>
    <name type="common">Five-seeded plume-poppy</name>
    <name type="synonym">Bocconia cordata</name>
    <dbReference type="NCBI Taxonomy" id="56857"/>
    <lineage>
        <taxon>Eukaryota</taxon>
        <taxon>Viridiplantae</taxon>
        <taxon>Streptophyta</taxon>
        <taxon>Embryophyta</taxon>
        <taxon>Tracheophyta</taxon>
        <taxon>Spermatophyta</taxon>
        <taxon>Magnoliopsida</taxon>
        <taxon>Ranunculales</taxon>
        <taxon>Papaveraceae</taxon>
        <taxon>Papaveroideae</taxon>
        <taxon>Macleaya</taxon>
    </lineage>
</organism>
<feature type="repeat" description="PPR" evidence="3">
    <location>
        <begin position="905"/>
        <end position="939"/>
    </location>
</feature>
<keyword evidence="6" id="KW-1185">Reference proteome</keyword>
<dbReference type="PANTHER" id="PTHR47447:SF21">
    <property type="entry name" value="PENTACOTRIPEPTIDE-REPEAT REGION OF PRORP DOMAIN-CONTAINING PROTEIN"/>
    <property type="match status" value="1"/>
</dbReference>
<dbReference type="EMBL" id="MVGT01001184">
    <property type="protein sequence ID" value="OVA13190.1"/>
    <property type="molecule type" value="Genomic_DNA"/>
</dbReference>
<feature type="repeat" description="PPR" evidence="3">
    <location>
        <begin position="628"/>
        <end position="662"/>
    </location>
</feature>
<dbReference type="Pfam" id="PF13812">
    <property type="entry name" value="PPR_3"/>
    <property type="match status" value="1"/>
</dbReference>
<feature type="repeat" description="PPR" evidence="3">
    <location>
        <begin position="383"/>
        <end position="417"/>
    </location>
</feature>
<dbReference type="Proteomes" id="UP000195402">
    <property type="component" value="Unassembled WGS sequence"/>
</dbReference>
<feature type="repeat" description="PPR" evidence="3">
    <location>
        <begin position="453"/>
        <end position="487"/>
    </location>
</feature>